<dbReference type="InterPro" id="IPR036568">
    <property type="entry name" value="GGCT-like_sf"/>
</dbReference>
<accession>A0A7R9V6M3</accession>
<dbReference type="EC" id="4.3.2.7" evidence="1"/>
<reference evidence="3" key="1">
    <citation type="submission" date="2021-01" db="EMBL/GenBank/DDBJ databases">
        <authorList>
            <person name="Corre E."/>
            <person name="Pelletier E."/>
            <person name="Niang G."/>
            <person name="Scheremetjew M."/>
            <person name="Finn R."/>
            <person name="Kale V."/>
            <person name="Holt S."/>
            <person name="Cochrane G."/>
            <person name="Meng A."/>
            <person name="Brown T."/>
            <person name="Cohen L."/>
        </authorList>
    </citation>
    <scope>NUCLEOTIDE SEQUENCE</scope>
    <source>
        <strain evidence="3">CCMP219</strain>
    </source>
</reference>
<dbReference type="GO" id="GO:0006751">
    <property type="term" value="P:glutathione catabolic process"/>
    <property type="evidence" value="ECO:0007669"/>
    <property type="project" value="InterPro"/>
</dbReference>
<evidence type="ECO:0000313" key="3">
    <source>
        <dbReference type="EMBL" id="CAD8286596.1"/>
    </source>
</evidence>
<dbReference type="GO" id="GO:0005737">
    <property type="term" value="C:cytoplasm"/>
    <property type="evidence" value="ECO:0007669"/>
    <property type="project" value="TreeGrafter"/>
</dbReference>
<dbReference type="AlphaFoldDB" id="A0A7R9V6M3"/>
<protein>
    <recommendedName>
        <fullName evidence="1">glutathione-specific gamma-glutamylcyclotransferase</fullName>
        <ecNumber evidence="1">4.3.2.7</ecNumber>
    </recommendedName>
</protein>
<dbReference type="Gene3D" id="3.10.490.10">
    <property type="entry name" value="Gamma-glutamyl cyclotransferase-like"/>
    <property type="match status" value="1"/>
</dbReference>
<dbReference type="PANTHER" id="PTHR12192">
    <property type="entry name" value="CATION TRANSPORT PROTEIN CHAC-RELATED"/>
    <property type="match status" value="1"/>
</dbReference>
<dbReference type="SUPFAM" id="SSF110857">
    <property type="entry name" value="Gamma-glutamyl cyclotransferase-like"/>
    <property type="match status" value="1"/>
</dbReference>
<dbReference type="InterPro" id="IPR006840">
    <property type="entry name" value="ChaC"/>
</dbReference>
<dbReference type="CDD" id="cd06661">
    <property type="entry name" value="GGCT_like"/>
    <property type="match status" value="1"/>
</dbReference>
<dbReference type="Pfam" id="PF04752">
    <property type="entry name" value="ChaC"/>
    <property type="match status" value="1"/>
</dbReference>
<name>A0A7R9V6M3_9CHLO</name>
<evidence type="ECO:0000256" key="1">
    <source>
        <dbReference type="ARBA" id="ARBA00012344"/>
    </source>
</evidence>
<dbReference type="PANTHER" id="PTHR12192:SF2">
    <property type="entry name" value="GLUTATHIONE-SPECIFIC GAMMA-GLUTAMYLCYCLOTRANSFERASE 2"/>
    <property type="match status" value="1"/>
</dbReference>
<keyword evidence="2" id="KW-0456">Lyase</keyword>
<organism evidence="3">
    <name type="scientific">Chlamydomonas euryale</name>
    <dbReference type="NCBI Taxonomy" id="1486919"/>
    <lineage>
        <taxon>Eukaryota</taxon>
        <taxon>Viridiplantae</taxon>
        <taxon>Chlorophyta</taxon>
        <taxon>core chlorophytes</taxon>
        <taxon>Chlorophyceae</taxon>
        <taxon>CS clade</taxon>
        <taxon>Chlamydomonadales</taxon>
        <taxon>Chlamydomonadaceae</taxon>
        <taxon>Chlamydomonas</taxon>
    </lineage>
</organism>
<gene>
    <name evidence="3" type="ORF">CEUR00632_LOCUS6634</name>
</gene>
<dbReference type="GO" id="GO:0061928">
    <property type="term" value="F:glutathione specific gamma-glutamylcyclotransferase activity"/>
    <property type="evidence" value="ECO:0007669"/>
    <property type="project" value="UniProtKB-EC"/>
</dbReference>
<dbReference type="InterPro" id="IPR013024">
    <property type="entry name" value="GGCT-like"/>
</dbReference>
<evidence type="ECO:0000256" key="2">
    <source>
        <dbReference type="ARBA" id="ARBA00023239"/>
    </source>
</evidence>
<dbReference type="EMBL" id="HBEC01014385">
    <property type="protein sequence ID" value="CAD8286596.1"/>
    <property type="molecule type" value="Transcribed_RNA"/>
</dbReference>
<sequence length="237" mass="26647">MAAKSIWIFGYGSIIWKAGFPHRKKLYGFIKGYRRVWWQGSTDHRGTPEAPGRTLTLAEDPDAYTWGAAYELDGTFEEQQKTLEYLEWREKQYDIRRQVDLLSLPNVTNGTASLSASVDEELPDPQVLVSGASLLDKAACIASQREPSKEPEVLVKDCLVYIAGPDKTRNPNYLGPASIEDIAHQIAMSVGPSGPNCEYLFGIAQYLRDKGIVDEEMFEMERIVRDIVAKRVSEKIT</sequence>
<proteinExistence type="predicted"/>